<feature type="signal peptide" evidence="2">
    <location>
        <begin position="1"/>
        <end position="22"/>
    </location>
</feature>
<evidence type="ECO:0000256" key="1">
    <source>
        <dbReference type="SAM" id="MobiDB-lite"/>
    </source>
</evidence>
<evidence type="ECO:0000256" key="2">
    <source>
        <dbReference type="SAM" id="SignalP"/>
    </source>
</evidence>
<proteinExistence type="predicted"/>
<gene>
    <name evidence="3" type="primary">NAC68_1</name>
    <name evidence="3" type="ORF">g.81614</name>
</gene>
<feature type="region of interest" description="Disordered" evidence="1">
    <location>
        <begin position="43"/>
        <end position="100"/>
    </location>
</feature>
<sequence>MVSMGCSWNWVWFLQLDDWVLCRLYNKKNNWVNLQHWAAETSAGETTDSFEATGDTGSESLRTPESDVDNDDCTEHAGPHKAFSFAPQAPSSVQAPWGSPMPGVVKEESDWFMDLQLDDLQNSLMAADWSYQDYYLSGLISPQPKPSQSSLPPF</sequence>
<protein>
    <submittedName>
        <fullName evidence="3">NAC domain-containing protein 68</fullName>
    </submittedName>
</protein>
<name>A0A1D1Y4M6_9ARAE</name>
<feature type="compositionally biased region" description="Polar residues" evidence="1">
    <location>
        <begin position="43"/>
        <end position="63"/>
    </location>
</feature>
<organism evidence="3">
    <name type="scientific">Anthurium amnicola</name>
    <dbReference type="NCBI Taxonomy" id="1678845"/>
    <lineage>
        <taxon>Eukaryota</taxon>
        <taxon>Viridiplantae</taxon>
        <taxon>Streptophyta</taxon>
        <taxon>Embryophyta</taxon>
        <taxon>Tracheophyta</taxon>
        <taxon>Spermatophyta</taxon>
        <taxon>Magnoliopsida</taxon>
        <taxon>Liliopsida</taxon>
        <taxon>Araceae</taxon>
        <taxon>Pothoideae</taxon>
        <taxon>Potheae</taxon>
        <taxon>Anthurium</taxon>
    </lineage>
</organism>
<dbReference type="AlphaFoldDB" id="A0A1D1Y4M6"/>
<keyword evidence="2" id="KW-0732">Signal</keyword>
<feature type="chain" id="PRO_5008899929" evidence="2">
    <location>
        <begin position="23"/>
        <end position="154"/>
    </location>
</feature>
<dbReference type="EMBL" id="GDJX01018335">
    <property type="protein sequence ID" value="JAT49601.1"/>
    <property type="molecule type" value="Transcribed_RNA"/>
</dbReference>
<accession>A0A1D1Y4M6</accession>
<evidence type="ECO:0000313" key="3">
    <source>
        <dbReference type="EMBL" id="JAT49601.1"/>
    </source>
</evidence>
<reference evidence="3" key="1">
    <citation type="submission" date="2015-07" db="EMBL/GenBank/DDBJ databases">
        <title>Transcriptome Assembly of Anthurium amnicola.</title>
        <authorList>
            <person name="Suzuki J."/>
        </authorList>
    </citation>
    <scope>NUCLEOTIDE SEQUENCE</scope>
</reference>